<evidence type="ECO:0000259" key="13">
    <source>
        <dbReference type="PROSITE" id="PS50262"/>
    </source>
</evidence>
<feature type="region of interest" description="Disordered" evidence="11">
    <location>
        <begin position="474"/>
        <end position="518"/>
    </location>
</feature>
<accession>A0A1S3I4M9</accession>
<dbReference type="GO" id="GO:0045202">
    <property type="term" value="C:synapse"/>
    <property type="evidence" value="ECO:0007669"/>
    <property type="project" value="GOC"/>
</dbReference>
<evidence type="ECO:0000256" key="5">
    <source>
        <dbReference type="ARBA" id="ARBA00023040"/>
    </source>
</evidence>
<keyword evidence="9 10" id="KW-0807">Transducer</keyword>
<feature type="transmembrane region" description="Helical" evidence="12">
    <location>
        <begin position="757"/>
        <end position="776"/>
    </location>
</feature>
<evidence type="ECO:0000256" key="12">
    <source>
        <dbReference type="SAM" id="Phobius"/>
    </source>
</evidence>
<dbReference type="InterPro" id="IPR017452">
    <property type="entry name" value="GPCR_Rhodpsn_7TM"/>
</dbReference>
<dbReference type="InParanoid" id="A0A1S3I4M9"/>
<feature type="transmembrane region" description="Helical" evidence="12">
    <location>
        <begin position="40"/>
        <end position="63"/>
    </location>
</feature>
<feature type="compositionally biased region" description="Polar residues" evidence="11">
    <location>
        <begin position="508"/>
        <end position="518"/>
    </location>
</feature>
<keyword evidence="4 12" id="KW-1133">Transmembrane helix</keyword>
<dbReference type="STRING" id="7574.A0A1S3I4M9"/>
<dbReference type="RefSeq" id="XP_013393222.2">
    <property type="nucleotide sequence ID" value="XM_013537768.2"/>
</dbReference>
<feature type="compositionally biased region" description="Low complexity" evidence="11">
    <location>
        <begin position="319"/>
        <end position="330"/>
    </location>
</feature>
<protein>
    <submittedName>
        <fullName evidence="15">Uncharacterized protein LOC106160954</fullName>
    </submittedName>
</protein>
<evidence type="ECO:0000256" key="4">
    <source>
        <dbReference type="ARBA" id="ARBA00022989"/>
    </source>
</evidence>
<keyword evidence="14" id="KW-1185">Reference proteome</keyword>
<evidence type="ECO:0000256" key="9">
    <source>
        <dbReference type="ARBA" id="ARBA00023224"/>
    </source>
</evidence>
<gene>
    <name evidence="15" type="primary">LOC106160954</name>
</gene>
<evidence type="ECO:0000256" key="10">
    <source>
        <dbReference type="RuleBase" id="RU000688"/>
    </source>
</evidence>
<evidence type="ECO:0000256" key="7">
    <source>
        <dbReference type="ARBA" id="ARBA00023157"/>
    </source>
</evidence>
<dbReference type="PRINTS" id="PR00237">
    <property type="entry name" value="GPCRRHODOPSN"/>
</dbReference>
<dbReference type="PANTHER" id="PTHR24248">
    <property type="entry name" value="ADRENERGIC RECEPTOR-RELATED G-PROTEIN COUPLED RECEPTOR"/>
    <property type="match status" value="1"/>
</dbReference>
<feature type="region of interest" description="Disordered" evidence="11">
    <location>
        <begin position="427"/>
        <end position="451"/>
    </location>
</feature>
<dbReference type="GO" id="GO:0001591">
    <property type="term" value="F:dopamine neurotransmitter receptor activity, coupled via Gi/Go"/>
    <property type="evidence" value="ECO:0007669"/>
    <property type="project" value="TreeGrafter"/>
</dbReference>
<reference evidence="15" key="1">
    <citation type="submission" date="2025-08" db="UniProtKB">
        <authorList>
            <consortium name="RefSeq"/>
        </authorList>
    </citation>
    <scope>IDENTIFICATION</scope>
    <source>
        <tissue evidence="15">Gonads</tissue>
    </source>
</reference>
<dbReference type="PANTHER" id="PTHR24248:SF125">
    <property type="entry name" value="DOPAMINE D2-LIKE RECEPTOR"/>
    <property type="match status" value="1"/>
</dbReference>
<dbReference type="Gene3D" id="1.20.1070.10">
    <property type="entry name" value="Rhodopsin 7-helix transmembrane proteins"/>
    <property type="match status" value="2"/>
</dbReference>
<evidence type="ECO:0000256" key="3">
    <source>
        <dbReference type="ARBA" id="ARBA00022692"/>
    </source>
</evidence>
<sequence length="821" mass="91497">MTDVCMCTASIWHMCTMSMDRYFTLRYPMKYGRNKTKKMVALKICSVWIISLAISSPIAISGFTDYSNVFNNGVCVPTMTNFIIYGSLFAFYIPLLIMIVTYVLTLLILYRNQKHMHNSKMRHSKSDSFRSSIGSNVGQTATIMQCQLSGIQEEPISIEKQKSSEARTQRISHQSTSSSVSSISSDGGNSRKFSVEDLETGVINRASSCTMLTSRGTSSDTPPRPRSQTVSMNPLQNLTKNAFLSLLVTMGTPLELKPKEDLVDIKAHSFSSMVADTIERLSSSHQGSNWSQNDCKNLEERQPFCRPDSKTGPFLHINSPPGSRSSSISSAECKEYNAANDDDGSMEYDEHHLYDNNNKERQLPGNYNAVQNKKQHRSAINCEQDCHSFSNNNQVKHHIHDGINPNSNLELKSPSFPIEDVINTSQNNVQSTSSHASTTSVHSGASDNLHVSSSSNIYSGIKVLRQEFPNNCFVEQRDTPSNGYVPSDPPSNGYVPSDPPSNGHAHSFLTNGSAPNSVQETDILHSDHEENSDHSTKISKPNTNKKKSRFWEILATRFRDYKTRVSENQINNGQDNTTPTVTVPKENQNLLMPPGPLEAVTTSGAHLQVGGTTTINNASRNSSVVFQAHSDINHSSSSNGVVIHPDEPQPPNVPTKKFGTCCEPVQTLCQTGLDFVHRCRLSCAAAKTVDKKISLESLRRNNKLSRHRASNEKKASKVLGIIFAIFVILWAPFFVLNVLSVTCTPCMAETTEDTFTVFVWLGYVASLANPIIYTMFNTSFRRAFIRILTCKKTHRHHHHYHYGRTLAAEHRVRHRSMSLRE</sequence>
<evidence type="ECO:0000256" key="11">
    <source>
        <dbReference type="SAM" id="MobiDB-lite"/>
    </source>
</evidence>
<evidence type="ECO:0000256" key="6">
    <source>
        <dbReference type="ARBA" id="ARBA00023136"/>
    </source>
</evidence>
<dbReference type="InterPro" id="IPR000276">
    <property type="entry name" value="GPCR_Rhodpsn"/>
</dbReference>
<evidence type="ECO:0000313" key="14">
    <source>
        <dbReference type="Proteomes" id="UP000085678"/>
    </source>
</evidence>
<feature type="transmembrane region" description="Helical" evidence="12">
    <location>
        <begin position="83"/>
        <end position="110"/>
    </location>
</feature>
<dbReference type="GeneID" id="106160954"/>
<dbReference type="AlphaFoldDB" id="A0A1S3I4M9"/>
<name>A0A1S3I4M9_LINAN</name>
<comment type="similarity">
    <text evidence="10">Belongs to the G-protein coupled receptor 1 family.</text>
</comment>
<evidence type="ECO:0000256" key="2">
    <source>
        <dbReference type="ARBA" id="ARBA00022475"/>
    </source>
</evidence>
<feature type="region of interest" description="Disordered" evidence="11">
    <location>
        <begin position="209"/>
        <end position="231"/>
    </location>
</feature>
<keyword evidence="8 10" id="KW-0675">Receptor</keyword>
<dbReference type="PROSITE" id="PS00237">
    <property type="entry name" value="G_PROTEIN_RECEP_F1_1"/>
    <property type="match status" value="1"/>
</dbReference>
<feature type="domain" description="G-protein coupled receptors family 1 profile" evidence="13">
    <location>
        <begin position="1"/>
        <end position="773"/>
    </location>
</feature>
<feature type="region of interest" description="Disordered" evidence="11">
    <location>
        <begin position="160"/>
        <end position="194"/>
    </location>
</feature>
<keyword evidence="6 12" id="KW-0472">Membrane</keyword>
<dbReference type="SUPFAM" id="SSF81321">
    <property type="entry name" value="Family A G protein-coupled receptor-like"/>
    <property type="match status" value="2"/>
</dbReference>
<feature type="compositionally biased region" description="Low complexity" evidence="11">
    <location>
        <begin position="427"/>
        <end position="446"/>
    </location>
</feature>
<dbReference type="PROSITE" id="PS50262">
    <property type="entry name" value="G_PROTEIN_RECEP_F1_2"/>
    <property type="match status" value="1"/>
</dbReference>
<evidence type="ECO:0000256" key="8">
    <source>
        <dbReference type="ARBA" id="ARBA00023170"/>
    </source>
</evidence>
<dbReference type="GO" id="GO:0005886">
    <property type="term" value="C:plasma membrane"/>
    <property type="evidence" value="ECO:0007669"/>
    <property type="project" value="UniProtKB-SubCell"/>
</dbReference>
<dbReference type="Proteomes" id="UP000085678">
    <property type="component" value="Unplaced"/>
</dbReference>
<proteinExistence type="inferred from homology"/>
<keyword evidence="7" id="KW-1015">Disulfide bond</keyword>
<dbReference type="GO" id="GO:0004930">
    <property type="term" value="F:G protein-coupled receptor activity"/>
    <property type="evidence" value="ECO:0007669"/>
    <property type="project" value="UniProtKB-KW"/>
</dbReference>
<comment type="subcellular location">
    <subcellularLocation>
        <location evidence="1">Cell membrane</location>
        <topology evidence="1">Multi-pass membrane protein</topology>
    </subcellularLocation>
</comment>
<keyword evidence="5 10" id="KW-0297">G-protein coupled receptor</keyword>
<dbReference type="Pfam" id="PF00001">
    <property type="entry name" value="7tm_1"/>
    <property type="match status" value="2"/>
</dbReference>
<dbReference type="KEGG" id="lak:106160954"/>
<feature type="transmembrane region" description="Helical" evidence="12">
    <location>
        <begin position="718"/>
        <end position="737"/>
    </location>
</feature>
<evidence type="ECO:0000256" key="1">
    <source>
        <dbReference type="ARBA" id="ARBA00004651"/>
    </source>
</evidence>
<keyword evidence="3 10" id="KW-0812">Transmembrane</keyword>
<dbReference type="OrthoDB" id="6358729at2759"/>
<feature type="region of interest" description="Disordered" evidence="11">
    <location>
        <begin position="307"/>
        <end position="330"/>
    </location>
</feature>
<organism evidence="14 15">
    <name type="scientific">Lingula anatina</name>
    <name type="common">Brachiopod</name>
    <name type="synonym">Lingula unguis</name>
    <dbReference type="NCBI Taxonomy" id="7574"/>
    <lineage>
        <taxon>Eukaryota</taxon>
        <taxon>Metazoa</taxon>
        <taxon>Spiralia</taxon>
        <taxon>Lophotrochozoa</taxon>
        <taxon>Brachiopoda</taxon>
        <taxon>Linguliformea</taxon>
        <taxon>Lingulata</taxon>
        <taxon>Lingulida</taxon>
        <taxon>Linguloidea</taxon>
        <taxon>Lingulidae</taxon>
        <taxon>Lingula</taxon>
    </lineage>
</organism>
<evidence type="ECO:0000313" key="15">
    <source>
        <dbReference type="RefSeq" id="XP_013393222.2"/>
    </source>
</evidence>
<keyword evidence="2" id="KW-1003">Cell membrane</keyword>
<feature type="compositionally biased region" description="Low complexity" evidence="11">
    <location>
        <begin position="169"/>
        <end position="185"/>
    </location>
</feature>